<accession>A0A4U0U846</accession>
<comment type="subcellular location">
    <subcellularLocation>
        <location evidence="1">Cell membrane</location>
        <topology evidence="1">Multi-pass membrane protein</topology>
    </subcellularLocation>
</comment>
<comment type="caution">
    <text evidence="9">The sequence shown here is derived from an EMBL/GenBank/DDBJ whole genome shotgun (WGS) entry which is preliminary data.</text>
</comment>
<feature type="compositionally biased region" description="Polar residues" evidence="6">
    <location>
        <begin position="91"/>
        <end position="109"/>
    </location>
</feature>
<evidence type="ECO:0000256" key="1">
    <source>
        <dbReference type="ARBA" id="ARBA00004651"/>
    </source>
</evidence>
<dbReference type="InterPro" id="IPR052053">
    <property type="entry name" value="IM_YidH-like"/>
</dbReference>
<keyword evidence="3 7" id="KW-0812">Transmembrane</keyword>
<protein>
    <recommendedName>
        <fullName evidence="8">DUF202 domain-containing protein</fullName>
    </recommendedName>
</protein>
<dbReference type="OrthoDB" id="199599at2759"/>
<evidence type="ECO:0000256" key="2">
    <source>
        <dbReference type="ARBA" id="ARBA00022475"/>
    </source>
</evidence>
<dbReference type="Proteomes" id="UP000310066">
    <property type="component" value="Unassembled WGS sequence"/>
</dbReference>
<feature type="transmembrane region" description="Helical" evidence="7">
    <location>
        <begin position="361"/>
        <end position="381"/>
    </location>
</feature>
<evidence type="ECO:0000256" key="6">
    <source>
        <dbReference type="SAM" id="MobiDB-lite"/>
    </source>
</evidence>
<dbReference type="InterPro" id="IPR003807">
    <property type="entry name" value="DUF202"/>
</dbReference>
<name>A0A4U0U846_9PEZI</name>
<keyword evidence="2" id="KW-1003">Cell membrane</keyword>
<evidence type="ECO:0000256" key="4">
    <source>
        <dbReference type="ARBA" id="ARBA00022989"/>
    </source>
</evidence>
<dbReference type="EMBL" id="NAJP01000097">
    <property type="protein sequence ID" value="TKA31217.1"/>
    <property type="molecule type" value="Genomic_DNA"/>
</dbReference>
<feature type="compositionally biased region" description="Basic and acidic residues" evidence="6">
    <location>
        <begin position="71"/>
        <end position="85"/>
    </location>
</feature>
<dbReference type="GO" id="GO:0005886">
    <property type="term" value="C:plasma membrane"/>
    <property type="evidence" value="ECO:0007669"/>
    <property type="project" value="UniProtKB-SubCell"/>
</dbReference>
<organism evidence="9 10">
    <name type="scientific">Friedmanniomyces endolithicus</name>
    <dbReference type="NCBI Taxonomy" id="329885"/>
    <lineage>
        <taxon>Eukaryota</taxon>
        <taxon>Fungi</taxon>
        <taxon>Dikarya</taxon>
        <taxon>Ascomycota</taxon>
        <taxon>Pezizomycotina</taxon>
        <taxon>Dothideomycetes</taxon>
        <taxon>Dothideomycetidae</taxon>
        <taxon>Mycosphaerellales</taxon>
        <taxon>Teratosphaeriaceae</taxon>
        <taxon>Friedmanniomyces</taxon>
    </lineage>
</organism>
<keyword evidence="5 7" id="KW-0472">Membrane</keyword>
<reference evidence="9 10" key="1">
    <citation type="submission" date="2017-03" db="EMBL/GenBank/DDBJ databases">
        <title>Genomes of endolithic fungi from Antarctica.</title>
        <authorList>
            <person name="Coleine C."/>
            <person name="Masonjones S."/>
            <person name="Stajich J.E."/>
        </authorList>
    </citation>
    <scope>NUCLEOTIDE SEQUENCE [LARGE SCALE GENOMIC DNA]</scope>
    <source>
        <strain evidence="9 10">CCFEE 5311</strain>
    </source>
</reference>
<dbReference type="AlphaFoldDB" id="A0A4U0U846"/>
<feature type="domain" description="DUF202" evidence="8">
    <location>
        <begin position="283"/>
        <end position="385"/>
    </location>
</feature>
<proteinExistence type="predicted"/>
<dbReference type="PANTHER" id="PTHR34187:SF2">
    <property type="entry name" value="DUF202 DOMAIN-CONTAINING PROTEIN"/>
    <property type="match status" value="1"/>
</dbReference>
<gene>
    <name evidence="9" type="ORF">B0A54_15272</name>
</gene>
<evidence type="ECO:0000256" key="7">
    <source>
        <dbReference type="SAM" id="Phobius"/>
    </source>
</evidence>
<evidence type="ECO:0000259" key="8">
    <source>
        <dbReference type="Pfam" id="PF02656"/>
    </source>
</evidence>
<keyword evidence="4 7" id="KW-1133">Transmembrane helix</keyword>
<feature type="region of interest" description="Disordered" evidence="6">
    <location>
        <begin position="1"/>
        <end position="260"/>
    </location>
</feature>
<dbReference type="Pfam" id="PF02656">
    <property type="entry name" value="DUF202"/>
    <property type="match status" value="1"/>
</dbReference>
<dbReference type="PANTHER" id="PTHR34187">
    <property type="entry name" value="FGR18P"/>
    <property type="match status" value="1"/>
</dbReference>
<evidence type="ECO:0000256" key="5">
    <source>
        <dbReference type="ARBA" id="ARBA00023136"/>
    </source>
</evidence>
<evidence type="ECO:0000256" key="3">
    <source>
        <dbReference type="ARBA" id="ARBA00022692"/>
    </source>
</evidence>
<feature type="compositionally biased region" description="Polar residues" evidence="6">
    <location>
        <begin position="40"/>
        <end position="69"/>
    </location>
</feature>
<sequence>MAPLPCSPVSNSTASEQSHPTSDDSDDSLTTPRPGPSDPLQRTQANLSKPSIPAYSSSPESQKRTTASSAARRDTGPWDGVHEGQPRNPYTYGTSPKDSQAGVTESKGSSPDRQRSVSFSPLTRLSKPERQGSYSGPVMGGRRPTPNVSPHSGIRNRVSDDRGDSNADESTAIFPRDRLAATGKQSQYGAMAGEADDEPALQATAGGYDGGPEELESEGPRKRKPSGSGKNKVGRTASTPTRPRDHAQANTEEGEESEQEGWFRHFVDKYGCIELENKGSVARDHLALERTFLAWLRTSLSFASIGIAVTQLFRLNTSLSSGSGAAQQLASSNSPSLSQQPIEASASPAATYRLRQVGKPLGATFLGISILVLLIGFHRYFESQHYVVRGKFPASRGSIVLVSLVTCALIVTSLIVVIVVAPSAFEKR</sequence>
<evidence type="ECO:0000313" key="9">
    <source>
        <dbReference type="EMBL" id="TKA31217.1"/>
    </source>
</evidence>
<feature type="compositionally biased region" description="Polar residues" evidence="6">
    <location>
        <begin position="8"/>
        <end position="20"/>
    </location>
</feature>
<feature type="transmembrane region" description="Helical" evidence="7">
    <location>
        <begin position="401"/>
        <end position="425"/>
    </location>
</feature>
<evidence type="ECO:0000313" key="10">
    <source>
        <dbReference type="Proteomes" id="UP000310066"/>
    </source>
</evidence>